<feature type="region of interest" description="Disordered" evidence="3">
    <location>
        <begin position="488"/>
        <end position="754"/>
    </location>
</feature>
<feature type="compositionally biased region" description="Basic and acidic residues" evidence="3">
    <location>
        <begin position="560"/>
        <end position="572"/>
    </location>
</feature>
<feature type="domain" description="C3H1-type" evidence="4">
    <location>
        <begin position="181"/>
        <end position="205"/>
    </location>
</feature>
<dbReference type="OrthoDB" id="20872at2759"/>
<sequence length="846" mass="85944">MTTTIFQAANDGNVELVSSLLDQPSLEIDARDEAGLTALQYAVRAGHIQVVSQLLAQGANALEVVNDDALKQNPELAAVVNNALQHTQSTAFQTAPVVDSHGGKQLPDGTVSYVQPPSYQNDGQQQQHQQQQHLVHQHPMSHPAYPFQPQHAFFDPSHNPEHRAHAAKDSSSGSLPPPEVARMIPCRFFPNCRYGEKCIFAHPVPVPAASSSAGPVSPGQAPMFFQSHTYGYPAYGPPQHFYSMAPPMPLQYAGVPMPVHMPPPPHMAPNQHSADGDSYGHQFASHPRQQLGSQQPAQEGQSGPAATEASPDAAAPAAVAVQADTEASKADSASDAKTAPKNSAESAKPASATASPATATTTSFSAFMAHHAAPFQPGPAQNGVSVGADGSFLTGSQPTTRGTKGARRGGASMGGNFGQRSELGKRSSERPACLFFARSACKHGEDCRFPHILPDGTDARGPNAGRSNHSIEASRAINRALAAKNAKASNNNNHNNNNNSNNSNTNNSAKESSSAGTAANGENSGLPATPRDVSVSTSPASAQTTITASNQKNDSTSKPSADRTASRADAADKSTAAAASAPAKKEATAKSNAAAGSSTATKSSGPNAASAGKSEAKAENNSNGKRAAASAKSDEAKPAAAAPAGQGDRIPASIPSKPMVNGNGSNGAANRQNGAKPQANGVQAGKGNHNQNGARSRANQGSNGRANGQGAQGAAGQKKPAPQRLPNADDFPALTNGQGQAAAAPAPVAAAPANGAPKVNFSAILSAPAPVKKQPEPTKETETAAAADDKPAATPAANGEAKEAGESADDADAKTSAPKQASTNASGAAAPMMDFAAVVQSNPVAV</sequence>
<dbReference type="SMART" id="SM00356">
    <property type="entry name" value="ZnF_C3H1"/>
    <property type="match status" value="2"/>
</dbReference>
<proteinExistence type="predicted"/>
<feature type="compositionally biased region" description="Polar residues" evidence="3">
    <location>
        <begin position="817"/>
        <end position="826"/>
    </location>
</feature>
<evidence type="ECO:0000256" key="3">
    <source>
        <dbReference type="SAM" id="MobiDB-lite"/>
    </source>
</evidence>
<dbReference type="Gene3D" id="1.25.40.20">
    <property type="entry name" value="Ankyrin repeat-containing domain"/>
    <property type="match status" value="1"/>
</dbReference>
<feature type="compositionally biased region" description="Low complexity" evidence="3">
    <location>
        <begin position="697"/>
        <end position="722"/>
    </location>
</feature>
<feature type="compositionally biased region" description="Polar residues" evidence="3">
    <location>
        <begin position="287"/>
        <end position="301"/>
    </location>
</feature>
<dbReference type="GO" id="GO:0008270">
    <property type="term" value="F:zinc ion binding"/>
    <property type="evidence" value="ECO:0007669"/>
    <property type="project" value="UniProtKB-KW"/>
</dbReference>
<evidence type="ECO:0000313" key="5">
    <source>
        <dbReference type="EMBL" id="SPO42395.1"/>
    </source>
</evidence>
<protein>
    <recommendedName>
        <fullName evidence="4">C3H1-type domain-containing protein</fullName>
    </recommendedName>
</protein>
<evidence type="ECO:0000256" key="2">
    <source>
        <dbReference type="PROSITE-ProRule" id="PRU00723"/>
    </source>
</evidence>
<feature type="compositionally biased region" description="Low complexity" evidence="3">
    <location>
        <begin position="488"/>
        <end position="515"/>
    </location>
</feature>
<keyword evidence="2" id="KW-0479">Metal-binding</keyword>
<feature type="compositionally biased region" description="Basic and acidic residues" evidence="3">
    <location>
        <begin position="773"/>
        <end position="791"/>
    </location>
</feature>
<dbReference type="PROSITE" id="PS50297">
    <property type="entry name" value="ANK_REP_REGION"/>
    <property type="match status" value="1"/>
</dbReference>
<feature type="compositionally biased region" description="Low complexity" evidence="3">
    <location>
        <begin position="589"/>
        <end position="613"/>
    </location>
</feature>
<feature type="compositionally biased region" description="Polar residues" evidence="3">
    <location>
        <begin position="112"/>
        <end position="123"/>
    </location>
</feature>
<feature type="region of interest" description="Disordered" evidence="3">
    <location>
        <begin position="261"/>
        <end position="356"/>
    </location>
</feature>
<evidence type="ECO:0000259" key="4">
    <source>
        <dbReference type="PROSITE" id="PS50103"/>
    </source>
</evidence>
<dbReference type="PROSITE" id="PS50103">
    <property type="entry name" value="ZF_C3H1"/>
    <property type="match status" value="2"/>
</dbReference>
<feature type="region of interest" description="Disordered" evidence="3">
    <location>
        <begin position="375"/>
        <end position="427"/>
    </location>
</feature>
<dbReference type="GO" id="GO:0010468">
    <property type="term" value="P:regulation of gene expression"/>
    <property type="evidence" value="ECO:0007669"/>
    <property type="project" value="UniProtKB-ARBA"/>
</dbReference>
<keyword evidence="2" id="KW-0862">Zinc</keyword>
<feature type="domain" description="C3H1-type" evidence="4">
    <location>
        <begin position="427"/>
        <end position="454"/>
    </location>
</feature>
<feature type="region of interest" description="Disordered" evidence="3">
    <location>
        <begin position="767"/>
        <end position="829"/>
    </location>
</feature>
<feature type="compositionally biased region" description="Low complexity" evidence="3">
    <location>
        <begin position="335"/>
        <end position="356"/>
    </location>
</feature>
<keyword evidence="6" id="KW-1185">Reference proteome</keyword>
<dbReference type="PROSITE" id="PS50088">
    <property type="entry name" value="ANK_REPEAT"/>
    <property type="match status" value="1"/>
</dbReference>
<feature type="zinc finger region" description="C3H1-type" evidence="2">
    <location>
        <begin position="181"/>
        <end position="205"/>
    </location>
</feature>
<keyword evidence="1" id="KW-0040">ANK repeat</keyword>
<dbReference type="Proteomes" id="UP000325008">
    <property type="component" value="Unassembled WGS sequence"/>
</dbReference>
<name>A0A5C3FFD0_PSEA2</name>
<feature type="compositionally biased region" description="Low complexity" evidence="3">
    <location>
        <begin position="741"/>
        <end position="754"/>
    </location>
</feature>
<accession>A0A5C3FFD0</accession>
<feature type="compositionally biased region" description="Polar residues" evidence="3">
    <location>
        <begin position="534"/>
        <end position="558"/>
    </location>
</feature>
<feature type="compositionally biased region" description="Polar residues" evidence="3">
    <location>
        <begin position="662"/>
        <end position="675"/>
    </location>
</feature>
<reference evidence="5" key="1">
    <citation type="submission" date="2018-03" db="EMBL/GenBank/DDBJ databases">
        <authorList>
            <person name="Guldener U."/>
        </authorList>
    </citation>
    <scope>NUCLEOTIDE SEQUENCE [LARGE SCALE GENOMIC DNA]</scope>
    <source>
        <strain evidence="5">ATCC34888</strain>
    </source>
</reference>
<feature type="compositionally biased region" description="Basic and acidic residues" evidence="3">
    <location>
        <begin position="158"/>
        <end position="168"/>
    </location>
</feature>
<feature type="compositionally biased region" description="Low complexity" evidence="3">
    <location>
        <begin position="124"/>
        <end position="138"/>
    </location>
</feature>
<dbReference type="InterPro" id="IPR002110">
    <property type="entry name" value="Ankyrin_rpt"/>
</dbReference>
<dbReference type="EMBL" id="OOIQ01000001">
    <property type="protein sequence ID" value="SPO42395.1"/>
    <property type="molecule type" value="Genomic_DNA"/>
</dbReference>
<comment type="caution">
    <text evidence="5">The sequence shown here is derived from an EMBL/GenBank/DDBJ whole genome shotgun (WGS) entry which is preliminary data.</text>
</comment>
<keyword evidence="2" id="KW-0863">Zinc-finger</keyword>
<dbReference type="Pfam" id="PF14608">
    <property type="entry name" value="zf-CCCH_2"/>
    <property type="match status" value="2"/>
</dbReference>
<evidence type="ECO:0000256" key="1">
    <source>
        <dbReference type="PROSITE-ProRule" id="PRU00023"/>
    </source>
</evidence>
<dbReference type="AlphaFoldDB" id="A0A5C3FFD0"/>
<feature type="compositionally biased region" description="Low complexity" evidence="3">
    <location>
        <begin position="573"/>
        <end position="582"/>
    </location>
</feature>
<feature type="region of interest" description="Disordered" evidence="3">
    <location>
        <begin position="99"/>
        <end position="177"/>
    </location>
</feature>
<dbReference type="Pfam" id="PF13637">
    <property type="entry name" value="Ank_4"/>
    <property type="match status" value="1"/>
</dbReference>
<dbReference type="SUPFAM" id="SSF48403">
    <property type="entry name" value="Ankyrin repeat"/>
    <property type="match status" value="1"/>
</dbReference>
<evidence type="ECO:0000313" key="6">
    <source>
        <dbReference type="Proteomes" id="UP000325008"/>
    </source>
</evidence>
<gene>
    <name evidence="5" type="ORF">PSANT_00078</name>
</gene>
<dbReference type="InterPro" id="IPR036770">
    <property type="entry name" value="Ankyrin_rpt-contain_sf"/>
</dbReference>
<feature type="repeat" description="ANK" evidence="1">
    <location>
        <begin position="34"/>
        <end position="60"/>
    </location>
</feature>
<organism evidence="5 6">
    <name type="scientific">Pseudozyma antarctica</name>
    <name type="common">Yeast</name>
    <name type="synonym">Candida antarctica</name>
    <dbReference type="NCBI Taxonomy" id="84753"/>
    <lineage>
        <taxon>Eukaryota</taxon>
        <taxon>Fungi</taxon>
        <taxon>Dikarya</taxon>
        <taxon>Basidiomycota</taxon>
        <taxon>Ustilaginomycotina</taxon>
        <taxon>Ustilaginomycetes</taxon>
        <taxon>Ustilaginales</taxon>
        <taxon>Ustilaginaceae</taxon>
        <taxon>Moesziomyces</taxon>
    </lineage>
</organism>
<dbReference type="RefSeq" id="XP_014659176.1">
    <property type="nucleotide sequence ID" value="XM_014803690.1"/>
</dbReference>
<dbReference type="InterPro" id="IPR000571">
    <property type="entry name" value="Znf_CCCH"/>
</dbReference>
<feature type="compositionally biased region" description="Low complexity" evidence="3">
    <location>
        <begin position="305"/>
        <end position="325"/>
    </location>
</feature>
<feature type="zinc finger region" description="C3H1-type" evidence="2">
    <location>
        <begin position="427"/>
        <end position="454"/>
    </location>
</feature>